<dbReference type="EMBL" id="FOUY01000027">
    <property type="protein sequence ID" value="SFO01817.1"/>
    <property type="molecule type" value="Genomic_DNA"/>
</dbReference>
<feature type="domain" description="Transcription regulator PadR N-terminal" evidence="1">
    <location>
        <begin position="7"/>
        <end position="78"/>
    </location>
</feature>
<proteinExistence type="predicted"/>
<dbReference type="Pfam" id="PF10400">
    <property type="entry name" value="Vir_act_alpha_C"/>
    <property type="match status" value="1"/>
</dbReference>
<evidence type="ECO:0000259" key="1">
    <source>
        <dbReference type="Pfam" id="PF03551"/>
    </source>
</evidence>
<sequence>MSLPHALLGLLAVGPNTGYELAKYFEGDLGRYAWQAGHTSVYPELNRMAGSGLIEVTALGPRGAKTYSVTDAGRTELRRWMMAPPADAKVRNEHVLRMFLISALPREDALSLLDRMAESTDESAAELRKVRAEHPDGAPMHGAEGFGQLAAEFGVRQYEAVRDWARWAADRLRAEG</sequence>
<reference evidence="3 4" key="1">
    <citation type="submission" date="2016-10" db="EMBL/GenBank/DDBJ databases">
        <authorList>
            <person name="de Groot N.N."/>
        </authorList>
    </citation>
    <scope>NUCLEOTIDE SEQUENCE [LARGE SCALE GENOMIC DNA]</scope>
    <source>
        <strain evidence="3 4">CGMCC 4.1877</strain>
    </source>
</reference>
<evidence type="ECO:0000313" key="3">
    <source>
        <dbReference type="EMBL" id="SFO01817.1"/>
    </source>
</evidence>
<dbReference type="InterPro" id="IPR018309">
    <property type="entry name" value="Tscrpt_reg_PadR_C"/>
</dbReference>
<dbReference type="PANTHER" id="PTHR43252:SF2">
    <property type="entry name" value="TRANSCRIPTION REGULATOR, PADR-LIKE FAMILY"/>
    <property type="match status" value="1"/>
</dbReference>
<dbReference type="InterPro" id="IPR036390">
    <property type="entry name" value="WH_DNA-bd_sf"/>
</dbReference>
<dbReference type="SUPFAM" id="SSF46785">
    <property type="entry name" value="Winged helix' DNA-binding domain"/>
    <property type="match status" value="1"/>
</dbReference>
<dbReference type="Gene3D" id="1.10.10.10">
    <property type="entry name" value="Winged helix-like DNA-binding domain superfamily/Winged helix DNA-binding domain"/>
    <property type="match status" value="1"/>
</dbReference>
<feature type="domain" description="Transcription regulator PadR C-terminal" evidence="2">
    <location>
        <begin position="90"/>
        <end position="172"/>
    </location>
</feature>
<dbReference type="Proteomes" id="UP000199614">
    <property type="component" value="Unassembled WGS sequence"/>
</dbReference>
<evidence type="ECO:0000259" key="2">
    <source>
        <dbReference type="Pfam" id="PF10400"/>
    </source>
</evidence>
<keyword evidence="4" id="KW-1185">Reference proteome</keyword>
<dbReference type="InterPro" id="IPR036388">
    <property type="entry name" value="WH-like_DNA-bd_sf"/>
</dbReference>
<protein>
    <submittedName>
        <fullName evidence="3">Transcriptional regulator, PadR family</fullName>
    </submittedName>
</protein>
<dbReference type="STRING" id="260086.SAMN05216207_102742"/>
<gene>
    <name evidence="3" type="ORF">SAMN05216207_102742</name>
</gene>
<dbReference type="AlphaFoldDB" id="A0A1I5DRK1"/>
<name>A0A1I5DRK1_PSUAM</name>
<accession>A0A1I5DRK1</accession>
<dbReference type="Pfam" id="PF03551">
    <property type="entry name" value="PadR"/>
    <property type="match status" value="1"/>
</dbReference>
<dbReference type="OrthoDB" id="3186544at2"/>
<dbReference type="PANTHER" id="PTHR43252">
    <property type="entry name" value="TRANSCRIPTIONAL REGULATOR YQJI"/>
    <property type="match status" value="1"/>
</dbReference>
<organism evidence="3 4">
    <name type="scientific">Pseudonocardia ammonioxydans</name>
    <dbReference type="NCBI Taxonomy" id="260086"/>
    <lineage>
        <taxon>Bacteria</taxon>
        <taxon>Bacillati</taxon>
        <taxon>Actinomycetota</taxon>
        <taxon>Actinomycetes</taxon>
        <taxon>Pseudonocardiales</taxon>
        <taxon>Pseudonocardiaceae</taxon>
        <taxon>Pseudonocardia</taxon>
    </lineage>
</organism>
<evidence type="ECO:0000313" key="4">
    <source>
        <dbReference type="Proteomes" id="UP000199614"/>
    </source>
</evidence>
<dbReference type="RefSeq" id="WP_093349058.1">
    <property type="nucleotide sequence ID" value="NZ_FOUY01000027.1"/>
</dbReference>
<dbReference type="InterPro" id="IPR005149">
    <property type="entry name" value="Tscrpt_reg_PadR_N"/>
</dbReference>